<dbReference type="SUPFAM" id="SSF160719">
    <property type="entry name" value="gpW/gp25-like"/>
    <property type="match status" value="1"/>
</dbReference>
<evidence type="ECO:0000313" key="3">
    <source>
        <dbReference type="Proteomes" id="UP000189545"/>
    </source>
</evidence>
<dbReference type="InterPro" id="IPR053176">
    <property type="entry name" value="T6SS_TssE1-like"/>
</dbReference>
<sequence>MYTNDRTYCVSFFERLGCDIEHPLTGVESIEYVIASIKRNISGLLNTRVGESQSCPELGLFDFNDANSGSFDLGVRIKAGIKACIERFEPRLTQLDIRVLHDDTCPFSLRFHIHGKISVKSIKEKVEIDLVLDSNRTYRVS</sequence>
<dbReference type="InterPro" id="IPR017737">
    <property type="entry name" value="TssE1-like"/>
</dbReference>
<dbReference type="OrthoDB" id="119583at2"/>
<dbReference type="KEGG" id="spsw:Sps_01052"/>
<reference evidence="2 3" key="1">
    <citation type="submission" date="2016-03" db="EMBL/GenBank/DDBJ databases">
        <title>Complete genome sequence of Shewanella psychrophila WP2, a deep sea bacterium isolated from west Pacific sediment.</title>
        <authorList>
            <person name="Xu G."/>
            <person name="Jian H."/>
        </authorList>
    </citation>
    <scope>NUCLEOTIDE SEQUENCE [LARGE SCALE GENOMIC DNA]</scope>
    <source>
        <strain evidence="2 3">WP2</strain>
    </source>
</reference>
<dbReference type="STRING" id="225848.Sps_01052"/>
<name>A0A1S6HL32_9GAMM</name>
<dbReference type="RefSeq" id="WP_077751559.1">
    <property type="nucleotide sequence ID" value="NZ_CP014782.1"/>
</dbReference>
<dbReference type="Pfam" id="PF04965">
    <property type="entry name" value="GPW_gp25"/>
    <property type="match status" value="1"/>
</dbReference>
<dbReference type="EMBL" id="CP014782">
    <property type="protein sequence ID" value="AQS36241.1"/>
    <property type="molecule type" value="Genomic_DNA"/>
</dbReference>
<keyword evidence="3" id="KW-1185">Reference proteome</keyword>
<dbReference type="PANTHER" id="PTHR38595:SF2">
    <property type="entry name" value="TYPE VI SECRETION SYSTEM BASEPLATE SUBUNIT TSSE"/>
    <property type="match status" value="1"/>
</dbReference>
<accession>A0A1S6HL32</accession>
<dbReference type="PANTHER" id="PTHR38595">
    <property type="entry name" value="CYTOPLASMIC PROTEIN-RELATED"/>
    <property type="match status" value="1"/>
</dbReference>
<evidence type="ECO:0000313" key="2">
    <source>
        <dbReference type="EMBL" id="AQS36241.1"/>
    </source>
</evidence>
<dbReference type="NCBIfam" id="TIGR03357">
    <property type="entry name" value="VI_zyme"/>
    <property type="match status" value="1"/>
</dbReference>
<organism evidence="2 3">
    <name type="scientific">Shewanella psychrophila</name>
    <dbReference type="NCBI Taxonomy" id="225848"/>
    <lineage>
        <taxon>Bacteria</taxon>
        <taxon>Pseudomonadati</taxon>
        <taxon>Pseudomonadota</taxon>
        <taxon>Gammaproteobacteria</taxon>
        <taxon>Alteromonadales</taxon>
        <taxon>Shewanellaceae</taxon>
        <taxon>Shewanella</taxon>
    </lineage>
</organism>
<dbReference type="Gene3D" id="3.10.450.40">
    <property type="match status" value="1"/>
</dbReference>
<protein>
    <submittedName>
        <fullName evidence="2">Type VI secretion system lysozyme-like protein</fullName>
    </submittedName>
</protein>
<feature type="domain" description="IraD/Gp25-like" evidence="1">
    <location>
        <begin position="35"/>
        <end position="119"/>
    </location>
</feature>
<gene>
    <name evidence="2" type="ORF">Sps_01052</name>
</gene>
<proteinExistence type="predicted"/>
<dbReference type="Proteomes" id="UP000189545">
    <property type="component" value="Chromosome"/>
</dbReference>
<dbReference type="InterPro" id="IPR007048">
    <property type="entry name" value="IraD/Gp25-like"/>
</dbReference>
<evidence type="ECO:0000259" key="1">
    <source>
        <dbReference type="Pfam" id="PF04965"/>
    </source>
</evidence>
<dbReference type="AlphaFoldDB" id="A0A1S6HL32"/>